<comment type="caution">
    <text evidence="2">The sequence shown here is derived from an EMBL/GenBank/DDBJ whole genome shotgun (WGS) entry which is preliminary data.</text>
</comment>
<accession>A0A2N3J2R5</accession>
<evidence type="ECO:0000313" key="2">
    <source>
        <dbReference type="EMBL" id="PKQ80085.1"/>
    </source>
</evidence>
<keyword evidence="1" id="KW-0812">Transmembrane</keyword>
<dbReference type="RefSeq" id="WP_101316786.1">
    <property type="nucleotide sequence ID" value="NZ_CAWNSS010000028.1"/>
</dbReference>
<proteinExistence type="predicted"/>
<organism evidence="2 3">
    <name type="scientific">Aeromonas sobria</name>
    <dbReference type="NCBI Taxonomy" id="646"/>
    <lineage>
        <taxon>Bacteria</taxon>
        <taxon>Pseudomonadati</taxon>
        <taxon>Pseudomonadota</taxon>
        <taxon>Gammaproteobacteria</taxon>
        <taxon>Aeromonadales</taxon>
        <taxon>Aeromonadaceae</taxon>
        <taxon>Aeromonas</taxon>
    </lineage>
</organism>
<reference evidence="2 3" key="1">
    <citation type="journal article" date="2017" name="Front. Microbiol.">
        <title>Strong Genomic and Phenotypic Heterogeneity in the Aeromonas sobria Species Complex.</title>
        <authorList>
            <person name="Gauthier J."/>
            <person name="Vincent A.T."/>
            <person name="Charette S.J."/>
            <person name="Derome N."/>
        </authorList>
    </citation>
    <scope>NUCLEOTIDE SEQUENCE [LARGE SCALE GENOMIC DNA]</scope>
    <source>
        <strain evidence="2 3">JF2635</strain>
    </source>
</reference>
<dbReference type="AlphaFoldDB" id="A0A2N3J2R5"/>
<gene>
    <name evidence="2" type="ORF">AOX56_12580</name>
</gene>
<protein>
    <submittedName>
        <fullName evidence="2">Uncharacterized protein</fullName>
    </submittedName>
</protein>
<keyword evidence="1" id="KW-1133">Transmembrane helix</keyword>
<keyword evidence="1" id="KW-0472">Membrane</keyword>
<dbReference type="Proteomes" id="UP000233526">
    <property type="component" value="Unassembled WGS sequence"/>
</dbReference>
<evidence type="ECO:0000256" key="1">
    <source>
        <dbReference type="SAM" id="Phobius"/>
    </source>
</evidence>
<name>A0A2N3J2R5_AERSO</name>
<sequence>MPSPRQIKDLGRVEDLQRRIFFSLFFSYRHQIYAGVKMQAVDFAGVFVFSVGIGTILNDRGAAAVLVFSHLLSMACACFGVI</sequence>
<feature type="transmembrane region" description="Helical" evidence="1">
    <location>
        <begin position="63"/>
        <end position="81"/>
    </location>
</feature>
<evidence type="ECO:0000313" key="3">
    <source>
        <dbReference type="Proteomes" id="UP000233526"/>
    </source>
</evidence>
<feature type="transmembrane region" description="Helical" evidence="1">
    <location>
        <begin position="40"/>
        <end position="57"/>
    </location>
</feature>
<dbReference type="EMBL" id="LJZX01000028">
    <property type="protein sequence ID" value="PKQ80085.1"/>
    <property type="molecule type" value="Genomic_DNA"/>
</dbReference>